<proteinExistence type="predicted"/>
<dbReference type="AlphaFoldDB" id="A0AAU6SKH6"/>
<dbReference type="Pfam" id="PF13302">
    <property type="entry name" value="Acetyltransf_3"/>
    <property type="match status" value="1"/>
</dbReference>
<dbReference type="PANTHER" id="PTHR43441">
    <property type="entry name" value="RIBOSOMAL-PROTEIN-SERINE ACETYLTRANSFERASE"/>
    <property type="match status" value="1"/>
</dbReference>
<dbReference type="PANTHER" id="PTHR43441:SF11">
    <property type="entry name" value="RIBOSOMAL-PROTEIN-SERINE ACETYLTRANSFERASE"/>
    <property type="match status" value="1"/>
</dbReference>
<accession>A0AAU6SKH6</accession>
<sequence>MSPEFLINTQRLQLRLLSIDEAADFAQLIQDSPSLHRWIDWCHAHFNQQEAERFILATRLNWIKADAYGFAVIDKATQQIVGMVAINEFSTTFNMASLGYWIGDEHQQQGFGKEALAALIEWSFAQLKLTRLEIICDPNNIPSQQLAQACEAKQECLAKNRFIFHGQPKAGLVFSIIPEPISSGSHQYSNQYQLKQ</sequence>
<evidence type="ECO:0000313" key="2">
    <source>
        <dbReference type="EMBL" id="XAG20430.1"/>
    </source>
</evidence>
<dbReference type="InterPro" id="IPR051908">
    <property type="entry name" value="Ribosomal_N-acetyltransferase"/>
</dbReference>
<dbReference type="GO" id="GO:0008999">
    <property type="term" value="F:protein-N-terminal-alanine acetyltransferase activity"/>
    <property type="evidence" value="ECO:0007669"/>
    <property type="project" value="TreeGrafter"/>
</dbReference>
<dbReference type="SUPFAM" id="SSF55729">
    <property type="entry name" value="Acyl-CoA N-acyltransferases (Nat)"/>
    <property type="match status" value="1"/>
</dbReference>
<feature type="domain" description="N-acetyltransferase" evidence="1">
    <location>
        <begin position="23"/>
        <end position="195"/>
    </location>
</feature>
<dbReference type="CDD" id="cd04301">
    <property type="entry name" value="NAT_SF"/>
    <property type="match status" value="1"/>
</dbReference>
<organism evidence="2">
    <name type="scientific">bacterium 19PA01SH03</name>
    <dbReference type="NCBI Taxonomy" id="2920705"/>
    <lineage>
        <taxon>Bacteria</taxon>
    </lineage>
</organism>
<dbReference type="InterPro" id="IPR000182">
    <property type="entry name" value="GNAT_dom"/>
</dbReference>
<evidence type="ECO:0000259" key="1">
    <source>
        <dbReference type="PROSITE" id="PS51186"/>
    </source>
</evidence>
<dbReference type="EMBL" id="CP095338">
    <property type="protein sequence ID" value="XAG20430.1"/>
    <property type="molecule type" value="Genomic_DNA"/>
</dbReference>
<dbReference type="Gene3D" id="3.40.630.30">
    <property type="match status" value="1"/>
</dbReference>
<dbReference type="InterPro" id="IPR016181">
    <property type="entry name" value="Acyl_CoA_acyltransferase"/>
</dbReference>
<dbReference type="GO" id="GO:1990189">
    <property type="term" value="F:protein N-terminal-serine acetyltransferase activity"/>
    <property type="evidence" value="ECO:0007669"/>
    <property type="project" value="TreeGrafter"/>
</dbReference>
<protein>
    <submittedName>
        <fullName evidence="2">GNAT family N-acetyltransferase</fullName>
    </submittedName>
</protein>
<name>A0AAU6SKH6_UNCXX</name>
<reference evidence="2" key="1">
    <citation type="submission" date="2022-03" db="EMBL/GenBank/DDBJ databases">
        <title>Sea Food Isolates.</title>
        <authorList>
            <person name="Li c."/>
        </authorList>
    </citation>
    <scope>NUCLEOTIDE SEQUENCE</scope>
    <source>
        <strain evidence="2">19PA01SH03</strain>
    </source>
</reference>
<dbReference type="GO" id="GO:0005737">
    <property type="term" value="C:cytoplasm"/>
    <property type="evidence" value="ECO:0007669"/>
    <property type="project" value="TreeGrafter"/>
</dbReference>
<gene>
    <name evidence="2" type="ORF">MRN70_08805</name>
</gene>
<dbReference type="PROSITE" id="PS51186">
    <property type="entry name" value="GNAT"/>
    <property type="match status" value="1"/>
</dbReference>